<feature type="compositionally biased region" description="Low complexity" evidence="1">
    <location>
        <begin position="246"/>
        <end position="259"/>
    </location>
</feature>
<feature type="region of interest" description="Disordered" evidence="1">
    <location>
        <begin position="190"/>
        <end position="236"/>
    </location>
</feature>
<dbReference type="InterPro" id="IPR058934">
    <property type="entry name" value="YMC020W-like"/>
</dbReference>
<dbReference type="EMBL" id="BAABUJ010000016">
    <property type="protein sequence ID" value="GAA5800631.1"/>
    <property type="molecule type" value="Genomic_DNA"/>
</dbReference>
<feature type="compositionally biased region" description="Low complexity" evidence="1">
    <location>
        <begin position="391"/>
        <end position="401"/>
    </location>
</feature>
<feature type="region of interest" description="Disordered" evidence="1">
    <location>
        <begin position="1"/>
        <end position="40"/>
    </location>
</feature>
<dbReference type="InterPro" id="IPR058933">
    <property type="entry name" value="YMC020W-like_ab_hydrolase"/>
</dbReference>
<feature type="region of interest" description="Disordered" evidence="1">
    <location>
        <begin position="384"/>
        <end position="424"/>
    </location>
</feature>
<feature type="region of interest" description="Disordered" evidence="1">
    <location>
        <begin position="246"/>
        <end position="265"/>
    </location>
</feature>
<feature type="compositionally biased region" description="Low complexity" evidence="1">
    <location>
        <begin position="827"/>
        <end position="841"/>
    </location>
</feature>
<evidence type="ECO:0000313" key="3">
    <source>
        <dbReference type="EMBL" id="GAA5800631.1"/>
    </source>
</evidence>
<comment type="caution">
    <text evidence="3">The sequence shown here is derived from an EMBL/GenBank/DDBJ whole genome shotgun (WGS) entry which is preliminary data.</text>
</comment>
<feature type="compositionally biased region" description="Acidic residues" evidence="1">
    <location>
        <begin position="205"/>
        <end position="221"/>
    </location>
</feature>
<name>A0ABP9Y0U5_9FUNG</name>
<evidence type="ECO:0000256" key="1">
    <source>
        <dbReference type="SAM" id="MobiDB-lite"/>
    </source>
</evidence>
<feature type="region of interest" description="Disordered" evidence="1">
    <location>
        <begin position="97"/>
        <end position="166"/>
    </location>
</feature>
<reference evidence="3 4" key="1">
    <citation type="submission" date="2024-04" db="EMBL/GenBank/DDBJ databases">
        <title>genome sequences of Mucor flavus KT1a and Helicostylum pulchrum KT1b strains isolation_sourced from the surface of a dry-aged beef.</title>
        <authorList>
            <person name="Toyotome T."/>
            <person name="Hosono M."/>
            <person name="Torimaru M."/>
            <person name="Fukuda K."/>
            <person name="Mikami N."/>
        </authorList>
    </citation>
    <scope>NUCLEOTIDE SEQUENCE [LARGE SCALE GENOMIC DNA]</scope>
    <source>
        <strain evidence="3 4">KT1b</strain>
    </source>
</reference>
<keyword evidence="4" id="KW-1185">Reference proteome</keyword>
<dbReference type="PANTHER" id="PTHR47349">
    <property type="entry name" value="CHROMOSOME 8, WHOLE GENOME SHOTGUN SEQUENCE"/>
    <property type="match status" value="1"/>
</dbReference>
<gene>
    <name evidence="3" type="ORF">HPULCUR_006067</name>
</gene>
<feature type="domain" description="YMC020W-like alpha/beta hydrolase" evidence="2">
    <location>
        <begin position="521"/>
        <end position="816"/>
    </location>
</feature>
<sequence length="931" mass="103751">MFSWFGFETKKEQQQPQQQQQRPVKNVQAEKSSMITSKVSPTVKSTSVSVTVDEVVNNFNLNRRDSFVYSEPESFISNEPLRSASISLSIELAKKSSMSSLNGNKSKPIPFAQKPDTITPHSSLPKSMAIQKKQRPPSSIASNSSSSLLQRMAHSPKASAAAFPTSVSANGNPYYNKHEEEHENVRSAAIDSLTKRMPTPTVNSDIDDDEDDDDDDDDEDRMNDTPATTTTSLDNEYFDNQKDQLQTTNNQQKQQQIIDGTEQEETIKSPTLSTCENKSNLTKQDKGGFWSWIGFSSHTETIVVEQGDTLINTARSAENIEQKSQITTQQEIVEVTLDIQQDNTQQEASEVIQQPQIIEEKNTSWASYFYSSSKQTTVVTTIQDDTKNKKPSPVSAAPVPAKVKRTSSLPTPDTIKPPIPSQTLRLSASTSSFHPRKKNQVLPPFDSQFIQTETPEVVTPTNNNNNNNIITKAIEAINSILIQPPPDQPEDTSNWIAKRMRAKFSSFVEDMKSSDPKTIVDKRIVVVGVHGWFPMKLVRSMIGEPTGTSLKFCEQMASGVKLYFQTEHGVTLSKDAITMVPLEGEGKVEDRVSQLYAKLIANSVWLEAVSSADVILWATHSQGTPVSVMLLQKLLERGHIHIIRQSVCLLAMAGISHGPFPSLKGSLIVKYFEADAARELFEFMDSTSSISLKFRQSLAYVLKCGIKMVLTGSMQDQVVPLYSAIMSSVNHPNILRSIYIDGHIYSQDDFLIDLIVFALRLRNTGLPDYDLLTHLSEVLAGSLYALEGGHSTIYEELEVYMTAVRYTFETAPFGKYIRAFPSCKNQTSTSLPTPAASTSSSRKTPLSTPSIVTVKEIEAKMEPFQAKQQQNPFYLPWAMHSICSDPLVLADQVLKDDLSKLLTLFEQWNPTSARLRELKFRLDPIKTIKLS</sequence>
<proteinExistence type="predicted"/>
<feature type="compositionally biased region" description="Low complexity" evidence="1">
    <location>
        <begin position="138"/>
        <end position="147"/>
    </location>
</feature>
<dbReference type="Pfam" id="PF26147">
    <property type="entry name" value="AB_HYDROLASE_YMC0-YMC35"/>
    <property type="match status" value="1"/>
</dbReference>
<feature type="compositionally biased region" description="Polar residues" evidence="1">
    <location>
        <begin position="225"/>
        <end position="234"/>
    </location>
</feature>
<accession>A0ABP9Y0U5</accession>
<organism evidence="3 4">
    <name type="scientific">Helicostylum pulchrum</name>
    <dbReference type="NCBI Taxonomy" id="562976"/>
    <lineage>
        <taxon>Eukaryota</taxon>
        <taxon>Fungi</taxon>
        <taxon>Fungi incertae sedis</taxon>
        <taxon>Mucoromycota</taxon>
        <taxon>Mucoromycotina</taxon>
        <taxon>Mucoromycetes</taxon>
        <taxon>Mucorales</taxon>
        <taxon>Mucorineae</taxon>
        <taxon>Mucoraceae</taxon>
        <taxon>Helicostylum</taxon>
    </lineage>
</organism>
<dbReference type="PANTHER" id="PTHR47349:SF1">
    <property type="entry name" value="AER328WP"/>
    <property type="match status" value="1"/>
</dbReference>
<dbReference type="Proteomes" id="UP001476247">
    <property type="component" value="Unassembled WGS sequence"/>
</dbReference>
<evidence type="ECO:0000259" key="2">
    <source>
        <dbReference type="Pfam" id="PF26147"/>
    </source>
</evidence>
<feature type="region of interest" description="Disordered" evidence="1">
    <location>
        <begin position="825"/>
        <end position="846"/>
    </location>
</feature>
<protein>
    <recommendedName>
        <fullName evidence="2">YMC020W-like alpha/beta hydrolase domain-containing protein</fullName>
    </recommendedName>
</protein>
<evidence type="ECO:0000313" key="4">
    <source>
        <dbReference type="Proteomes" id="UP001476247"/>
    </source>
</evidence>